<feature type="region of interest" description="Disordered" evidence="1">
    <location>
        <begin position="208"/>
        <end position="232"/>
    </location>
</feature>
<comment type="caution">
    <text evidence="2">The sequence shown here is derived from an EMBL/GenBank/DDBJ whole genome shotgun (WGS) entry which is preliminary data.</text>
</comment>
<evidence type="ECO:0000256" key="1">
    <source>
        <dbReference type="SAM" id="MobiDB-lite"/>
    </source>
</evidence>
<sequence length="232" mass="26372">VFTMVQKAGLRGFCPDTEGPAHSTYNQLHRHLAVSAFQFLSSSFALIALNVNNYYASDHNLCTDMYDNFVYGTLAQNTKKEIRRPGSLSHALRNSVANKARTRVCCSFFHCAQTNPNFRKPDTHHHNDPLLPPSEIGLVLPLNVPIDFFTPEFYNSLTMKERARYIDTGIAFPLEQYAFNDAHAHWMKMGKAEFMKAYGNEVLAQYNIPTPEEITEQSDSDADDEEEEEIDL</sequence>
<dbReference type="EMBL" id="JARJLG010000106">
    <property type="protein sequence ID" value="KAJ7744759.1"/>
    <property type="molecule type" value="Genomic_DNA"/>
</dbReference>
<evidence type="ECO:0000313" key="2">
    <source>
        <dbReference type="EMBL" id="KAJ7744759.1"/>
    </source>
</evidence>
<name>A0AAD7N529_9AGAR</name>
<protein>
    <submittedName>
        <fullName evidence="2">Uncharacterized protein</fullName>
    </submittedName>
</protein>
<accession>A0AAD7N529</accession>
<evidence type="ECO:0000313" key="3">
    <source>
        <dbReference type="Proteomes" id="UP001215280"/>
    </source>
</evidence>
<dbReference type="AlphaFoldDB" id="A0AAD7N529"/>
<feature type="non-terminal residue" evidence="2">
    <location>
        <position position="1"/>
    </location>
</feature>
<reference evidence="2" key="1">
    <citation type="submission" date="2023-03" db="EMBL/GenBank/DDBJ databases">
        <title>Massive genome expansion in bonnet fungi (Mycena s.s.) driven by repeated elements and novel gene families across ecological guilds.</title>
        <authorList>
            <consortium name="Lawrence Berkeley National Laboratory"/>
            <person name="Harder C.B."/>
            <person name="Miyauchi S."/>
            <person name="Viragh M."/>
            <person name="Kuo A."/>
            <person name="Thoen E."/>
            <person name="Andreopoulos B."/>
            <person name="Lu D."/>
            <person name="Skrede I."/>
            <person name="Drula E."/>
            <person name="Henrissat B."/>
            <person name="Morin E."/>
            <person name="Kohler A."/>
            <person name="Barry K."/>
            <person name="LaButti K."/>
            <person name="Morin E."/>
            <person name="Salamov A."/>
            <person name="Lipzen A."/>
            <person name="Mereny Z."/>
            <person name="Hegedus B."/>
            <person name="Baldrian P."/>
            <person name="Stursova M."/>
            <person name="Weitz H."/>
            <person name="Taylor A."/>
            <person name="Grigoriev I.V."/>
            <person name="Nagy L.G."/>
            <person name="Martin F."/>
            <person name="Kauserud H."/>
        </authorList>
    </citation>
    <scope>NUCLEOTIDE SEQUENCE</scope>
    <source>
        <strain evidence="2">CBHHK188m</strain>
    </source>
</reference>
<feature type="non-terminal residue" evidence="2">
    <location>
        <position position="232"/>
    </location>
</feature>
<organism evidence="2 3">
    <name type="scientific">Mycena maculata</name>
    <dbReference type="NCBI Taxonomy" id="230809"/>
    <lineage>
        <taxon>Eukaryota</taxon>
        <taxon>Fungi</taxon>
        <taxon>Dikarya</taxon>
        <taxon>Basidiomycota</taxon>
        <taxon>Agaricomycotina</taxon>
        <taxon>Agaricomycetes</taxon>
        <taxon>Agaricomycetidae</taxon>
        <taxon>Agaricales</taxon>
        <taxon>Marasmiineae</taxon>
        <taxon>Mycenaceae</taxon>
        <taxon>Mycena</taxon>
    </lineage>
</organism>
<gene>
    <name evidence="2" type="ORF">DFH07DRAFT_698316</name>
</gene>
<feature type="compositionally biased region" description="Acidic residues" evidence="1">
    <location>
        <begin position="213"/>
        <end position="232"/>
    </location>
</feature>
<dbReference type="Proteomes" id="UP001215280">
    <property type="component" value="Unassembled WGS sequence"/>
</dbReference>
<keyword evidence="3" id="KW-1185">Reference proteome</keyword>
<proteinExistence type="predicted"/>